<dbReference type="EMBL" id="PQIB02000004">
    <property type="protein sequence ID" value="RLN22580.1"/>
    <property type="molecule type" value="Genomic_DNA"/>
</dbReference>
<evidence type="ECO:0000259" key="1">
    <source>
        <dbReference type="Pfam" id="PF08387"/>
    </source>
</evidence>
<reference evidence="3" key="1">
    <citation type="journal article" date="2019" name="Nat. Commun.">
        <title>The genome of broomcorn millet.</title>
        <authorList>
            <person name="Zou C."/>
            <person name="Miki D."/>
            <person name="Li D."/>
            <person name="Tang Q."/>
            <person name="Xiao L."/>
            <person name="Rajput S."/>
            <person name="Deng P."/>
            <person name="Jia W."/>
            <person name="Huang R."/>
            <person name="Zhang M."/>
            <person name="Sun Y."/>
            <person name="Hu J."/>
            <person name="Fu X."/>
            <person name="Schnable P.S."/>
            <person name="Li F."/>
            <person name="Zhang H."/>
            <person name="Feng B."/>
            <person name="Zhu X."/>
            <person name="Liu R."/>
            <person name="Schnable J.C."/>
            <person name="Zhu J.-K."/>
            <person name="Zhang H."/>
        </authorList>
    </citation>
    <scope>NUCLEOTIDE SEQUENCE [LARGE SCALE GENOMIC DNA]</scope>
</reference>
<comment type="caution">
    <text evidence="2">The sequence shown here is derived from an EMBL/GenBank/DDBJ whole genome shotgun (WGS) entry which is preliminary data.</text>
</comment>
<dbReference type="InterPro" id="IPR006566">
    <property type="entry name" value="FBD"/>
</dbReference>
<dbReference type="OrthoDB" id="673865at2759"/>
<organism evidence="2 3">
    <name type="scientific">Panicum miliaceum</name>
    <name type="common">Proso millet</name>
    <name type="synonym">Broomcorn millet</name>
    <dbReference type="NCBI Taxonomy" id="4540"/>
    <lineage>
        <taxon>Eukaryota</taxon>
        <taxon>Viridiplantae</taxon>
        <taxon>Streptophyta</taxon>
        <taxon>Embryophyta</taxon>
        <taxon>Tracheophyta</taxon>
        <taxon>Spermatophyta</taxon>
        <taxon>Magnoliopsida</taxon>
        <taxon>Liliopsida</taxon>
        <taxon>Poales</taxon>
        <taxon>Poaceae</taxon>
        <taxon>PACMAD clade</taxon>
        <taxon>Panicoideae</taxon>
        <taxon>Panicodae</taxon>
        <taxon>Paniceae</taxon>
        <taxon>Panicinae</taxon>
        <taxon>Panicum</taxon>
        <taxon>Panicum sect. Panicum</taxon>
    </lineage>
</organism>
<gene>
    <name evidence="2" type="ORF">C2845_PM07G05450</name>
</gene>
<keyword evidence="3" id="KW-1185">Reference proteome</keyword>
<dbReference type="Pfam" id="PF08387">
    <property type="entry name" value="FBD"/>
    <property type="match status" value="1"/>
</dbReference>
<evidence type="ECO:0000313" key="2">
    <source>
        <dbReference type="EMBL" id="RLN22580.1"/>
    </source>
</evidence>
<dbReference type="Proteomes" id="UP000275267">
    <property type="component" value="Unassembled WGS sequence"/>
</dbReference>
<dbReference type="AlphaFoldDB" id="A0A3L6SKK6"/>
<dbReference type="STRING" id="4540.A0A3L6SKK6"/>
<proteinExistence type="predicted"/>
<accession>A0A3L6SKK6</accession>
<sequence>MDLTRTRTLKLKLATSQKPNPVCLPLKTKSSFIFPACVQPLLTSEANLGRCRRGSRGRDTIVDQHIDVSRGFAIGFDVPNVQELQLLMPSLEDDNVERVSACFEFIVFPILDCFFIRLFAGEPADASGAAASPTAGDDEPDNVPNMDILLDHLTLIKVVNIRGTRCELRLLRFLLNRAPALEQLVLVTVEEEEALGGEEMRAIQTRVSAMRTALLEARVTVCRPGEDDSQNPAHAKLYHEQ</sequence>
<evidence type="ECO:0000313" key="3">
    <source>
        <dbReference type="Proteomes" id="UP000275267"/>
    </source>
</evidence>
<name>A0A3L6SKK6_PANMI</name>
<feature type="domain" description="FBD" evidence="1">
    <location>
        <begin position="149"/>
        <end position="186"/>
    </location>
</feature>
<protein>
    <recommendedName>
        <fullName evidence="1">FBD domain-containing protein</fullName>
    </recommendedName>
</protein>